<evidence type="ECO:0000313" key="3">
    <source>
        <dbReference type="Proteomes" id="UP000229526"/>
    </source>
</evidence>
<evidence type="ECO:0000313" key="2">
    <source>
        <dbReference type="EMBL" id="PIR86869.1"/>
    </source>
</evidence>
<organism evidence="2 3">
    <name type="scientific">Candidatus Harrisonbacteria bacterium CG10_big_fil_rev_8_21_14_0_10_49_15</name>
    <dbReference type="NCBI Taxonomy" id="1974587"/>
    <lineage>
        <taxon>Bacteria</taxon>
        <taxon>Candidatus Harrisoniibacteriota</taxon>
    </lineage>
</organism>
<sequence>MERQVKKIPLVITALLLLILVSGGLATARQATAQQAVPANVDSTASPITAASTVAADYSTAESLGQQLLEWAEKLANEKLRRELIDWITSEVLSFVGDGLDGAPKFVENWTSFLGEAANSAKRSVAGLFADANLCDSFKPQILQALGSVSVSGSTWSLGASVGCSTDAGEAAKFDKNFGEGGWDAYQQSLRPENNYILSLVRAETVQASVAERAERAAEAEGVAGGGFLSDSVDGFIKTPGSVIKDLTSRVAGIEIDYTLAADSLEEYVNAIANSLMGSILDKGLASVIGSLNSGGSGRSGGWGNVPPGGGAGRGINNARFGQEKKTFLRDIKQAISLREKGQAFYDNASGSVSLADGETALAALEYLRDEFYLINEDGDLNSSKYTDDAGNEQFVCSANFRIAKRLQNRVLPDIEDMIKDVESVMDALEDAAVDEAGRNQDLLRRMTDIQAAISDVANSPEGRQTLTELKAGLGGGIVVDARQFENNITGARKIFGRAYNMLTEDQNWAGRLDDCTKHRSPAGSYSGGTLPFSYSGDSWTTVPERPFPWE</sequence>
<reference evidence="3" key="1">
    <citation type="submission" date="2017-09" db="EMBL/GenBank/DDBJ databases">
        <title>Depth-based differentiation of microbial function through sediment-hosted aquifers and enrichment of novel symbionts in the deep terrestrial subsurface.</title>
        <authorList>
            <person name="Probst A.J."/>
            <person name="Ladd B."/>
            <person name="Jarett J.K."/>
            <person name="Geller-Mcgrath D.E."/>
            <person name="Sieber C.M.K."/>
            <person name="Emerson J.B."/>
            <person name="Anantharaman K."/>
            <person name="Thomas B.C."/>
            <person name="Malmstrom R."/>
            <person name="Stieglmeier M."/>
            <person name="Klingl A."/>
            <person name="Woyke T."/>
            <person name="Ryan C.M."/>
            <person name="Banfield J.F."/>
        </authorList>
    </citation>
    <scope>NUCLEOTIDE SEQUENCE [LARGE SCALE GENOMIC DNA]</scope>
</reference>
<gene>
    <name evidence="2" type="ORF">COU11_03380</name>
</gene>
<evidence type="ECO:0000256" key="1">
    <source>
        <dbReference type="SAM" id="SignalP"/>
    </source>
</evidence>
<dbReference type="AlphaFoldDB" id="A0A2H0UKE2"/>
<feature type="signal peptide" evidence="1">
    <location>
        <begin position="1"/>
        <end position="33"/>
    </location>
</feature>
<accession>A0A2H0UKE2</accession>
<name>A0A2H0UKE2_9BACT</name>
<dbReference type="EMBL" id="PFBD01000023">
    <property type="protein sequence ID" value="PIR86869.1"/>
    <property type="molecule type" value="Genomic_DNA"/>
</dbReference>
<dbReference type="Proteomes" id="UP000229526">
    <property type="component" value="Unassembled WGS sequence"/>
</dbReference>
<feature type="chain" id="PRO_5013755914" evidence="1">
    <location>
        <begin position="34"/>
        <end position="551"/>
    </location>
</feature>
<comment type="caution">
    <text evidence="2">The sequence shown here is derived from an EMBL/GenBank/DDBJ whole genome shotgun (WGS) entry which is preliminary data.</text>
</comment>
<proteinExistence type="predicted"/>
<protein>
    <submittedName>
        <fullName evidence="2">Uncharacterized protein</fullName>
    </submittedName>
</protein>
<keyword evidence="1" id="KW-0732">Signal</keyword>